<dbReference type="RefSeq" id="WP_217634529.1">
    <property type="nucleotide sequence ID" value="NZ_FNNE01000002.1"/>
</dbReference>
<dbReference type="PIRSF" id="PIRSF026426">
    <property type="entry name" value="DUF1499"/>
    <property type="match status" value="1"/>
</dbReference>
<dbReference type="Proteomes" id="UP000199675">
    <property type="component" value="Unassembled WGS sequence"/>
</dbReference>
<proteinExistence type="predicted"/>
<dbReference type="AlphaFoldDB" id="A0A1H2SPB0"/>
<feature type="signal peptide" evidence="1">
    <location>
        <begin position="1"/>
        <end position="31"/>
    </location>
</feature>
<dbReference type="EMBL" id="FNNE01000002">
    <property type="protein sequence ID" value="SDW33481.1"/>
    <property type="molecule type" value="Genomic_DNA"/>
</dbReference>
<keyword evidence="1" id="KW-0732">Signal</keyword>
<evidence type="ECO:0000313" key="3">
    <source>
        <dbReference type="Proteomes" id="UP000199675"/>
    </source>
</evidence>
<keyword evidence="3" id="KW-1185">Reference proteome</keyword>
<dbReference type="PROSITE" id="PS51257">
    <property type="entry name" value="PROKAR_LIPOPROTEIN"/>
    <property type="match status" value="1"/>
</dbReference>
<dbReference type="PANTHER" id="PTHR34801">
    <property type="entry name" value="EXPRESSED PROTEIN"/>
    <property type="match status" value="1"/>
</dbReference>
<dbReference type="STRING" id="488533.SAMN04487960_102191"/>
<accession>A0A1H2SPB0</accession>
<sequence length="153" mass="16915">MMHRNLHRLLTMIAGLVVLLGGAGCSSQPPAGLGVQADGRLRLCPDRPNCVSSYDSADDKAHYIEPFVGGAAAWSSLTHVIGAQSSLTIVARQEYYLRAEATTRVLRFVDDLEFLFQPAQGLIHVRSASRVGYSDFGVNRERLERIRQQLRHP</sequence>
<evidence type="ECO:0000256" key="1">
    <source>
        <dbReference type="SAM" id="SignalP"/>
    </source>
</evidence>
<organism evidence="2 3">
    <name type="scientific">Marinobacter mobilis</name>
    <dbReference type="NCBI Taxonomy" id="488533"/>
    <lineage>
        <taxon>Bacteria</taxon>
        <taxon>Pseudomonadati</taxon>
        <taxon>Pseudomonadota</taxon>
        <taxon>Gammaproteobacteria</taxon>
        <taxon>Pseudomonadales</taxon>
        <taxon>Marinobacteraceae</taxon>
        <taxon>Marinobacter</taxon>
    </lineage>
</organism>
<gene>
    <name evidence="2" type="ORF">SAMN04487960_102191</name>
</gene>
<evidence type="ECO:0000313" key="2">
    <source>
        <dbReference type="EMBL" id="SDW33481.1"/>
    </source>
</evidence>
<dbReference type="InterPro" id="IPR010865">
    <property type="entry name" value="DUF1499"/>
</dbReference>
<dbReference type="PANTHER" id="PTHR34801:SF6">
    <property type="entry name" value="SLL1620 PROTEIN"/>
    <property type="match status" value="1"/>
</dbReference>
<name>A0A1H2SPB0_9GAMM</name>
<reference evidence="2 3" key="1">
    <citation type="submission" date="2016-10" db="EMBL/GenBank/DDBJ databases">
        <authorList>
            <person name="de Groot N.N."/>
        </authorList>
    </citation>
    <scope>NUCLEOTIDE SEQUENCE [LARGE SCALE GENOMIC DNA]</scope>
    <source>
        <strain evidence="2 3">CGMCC 1.7059</strain>
    </source>
</reference>
<feature type="chain" id="PRO_5011490371" evidence="1">
    <location>
        <begin position="32"/>
        <end position="153"/>
    </location>
</feature>
<dbReference type="Pfam" id="PF07386">
    <property type="entry name" value="DUF1499"/>
    <property type="match status" value="1"/>
</dbReference>
<protein>
    <submittedName>
        <fullName evidence="2">Uncharacterized conserved protein, DUF1499 family</fullName>
    </submittedName>
</protein>